<proteinExistence type="predicted"/>
<organism evidence="2 3">
    <name type="scientific">Psychrobacillus mangrovi</name>
    <dbReference type="NCBI Taxonomy" id="3117745"/>
    <lineage>
        <taxon>Bacteria</taxon>
        <taxon>Bacillati</taxon>
        <taxon>Bacillota</taxon>
        <taxon>Bacilli</taxon>
        <taxon>Bacillales</taxon>
        <taxon>Bacillaceae</taxon>
        <taxon>Psychrobacillus</taxon>
    </lineage>
</organism>
<comment type="caution">
    <text evidence="2">The sequence shown here is derived from an EMBL/GenBank/DDBJ whole genome shotgun (WGS) entry which is preliminary data.</text>
</comment>
<dbReference type="RefSeq" id="WP_336498968.1">
    <property type="nucleotide sequence ID" value="NZ_JBAWSY010000019.1"/>
</dbReference>
<name>A0ABU8F8S9_9BACI</name>
<evidence type="ECO:0000259" key="1">
    <source>
        <dbReference type="Pfam" id="PF06527"/>
    </source>
</evidence>
<reference evidence="2 3" key="1">
    <citation type="submission" date="2024-01" db="EMBL/GenBank/DDBJ databases">
        <title>Seven novel Bacillus-like species.</title>
        <authorList>
            <person name="Liu G."/>
        </authorList>
    </citation>
    <scope>NUCLEOTIDE SEQUENCE [LARGE SCALE GENOMIC DNA]</scope>
    <source>
        <strain evidence="2 3">FJAT-51614</strain>
    </source>
</reference>
<feature type="domain" description="TniQ" evidence="1">
    <location>
        <begin position="11"/>
        <end position="141"/>
    </location>
</feature>
<evidence type="ECO:0000313" key="3">
    <source>
        <dbReference type="Proteomes" id="UP001364890"/>
    </source>
</evidence>
<gene>
    <name evidence="2" type="ORF">WAX74_17485</name>
</gene>
<dbReference type="Pfam" id="PF06527">
    <property type="entry name" value="TniQ"/>
    <property type="match status" value="1"/>
</dbReference>
<sequence>MYQKLPLNRDKPKEQESLYSFLHRLAIINHYDHLGSMFTEFKSAAYDENCNEIHPDLYWVDFVTDLLSKMKIDIQPLIVNQFDDLLIREDIKSNKRRAKYRKHYHRYCTKFCPECLKEDFFHRIYWDVSYVTTCVKHKKELVVACKCSRYVPLSRLVRNLCHCGKKYTAIRAKKVDAVTLEVQTAFQEFLLGDRQQISREDQTYLTKDEYLDFFYAFSLLVRGIDSNVFAASRLFRLKDPFDMVGPNIKKIDLNKYNLIVNTLHFLTLHPSKDFTNLIEAVEEADKQLKHASSTKVKKNRITNKVFKHTKGTYYHEIYSDYLNNKKDVYINQRFALPPLIKKKKFLTTGEALLYINTEFKTVMNLCKHNLIKLHVTEKNGKKISLIERESIDAYLNMKKTSFTLDQAIRYLGLNFRHMNALVESKLIKPIHGPSVDGYERWYIPKTEIQRFEKELQKKYLPFSSDIEREGITIQKACFKLRSDQMNVEDIYQLIFNDRLRVFHDGNPNLVDGLKILDEDVNQLMKELYYRRINEKGYFGKELQRACIAHQEKINQLLKDKVLTIDSVDKNGKYPPKNYIKKQQVMDYLSTYKNMSDPLIEVHLKKVELIFEPKG</sequence>
<protein>
    <submittedName>
        <fullName evidence="2">TniQ family protein</fullName>
    </submittedName>
</protein>
<accession>A0ABU8F8S9</accession>
<keyword evidence="3" id="KW-1185">Reference proteome</keyword>
<dbReference type="InterPro" id="IPR009492">
    <property type="entry name" value="TniQ"/>
</dbReference>
<dbReference type="EMBL" id="JBAWSY010000019">
    <property type="protein sequence ID" value="MEI4771422.1"/>
    <property type="molecule type" value="Genomic_DNA"/>
</dbReference>
<evidence type="ECO:0000313" key="2">
    <source>
        <dbReference type="EMBL" id="MEI4771422.1"/>
    </source>
</evidence>
<dbReference type="Proteomes" id="UP001364890">
    <property type="component" value="Unassembled WGS sequence"/>
</dbReference>